<gene>
    <name evidence="4" type="ORF">ACHAWU_006721</name>
</gene>
<dbReference type="InterPro" id="IPR011009">
    <property type="entry name" value="Kinase-like_dom_sf"/>
</dbReference>
<feature type="region of interest" description="Disordered" evidence="1">
    <location>
        <begin position="1"/>
        <end position="20"/>
    </location>
</feature>
<accession>A0ABD3MA09</accession>
<name>A0ABD3MA09_9STRA</name>
<dbReference type="Proteomes" id="UP001530293">
    <property type="component" value="Unassembled WGS sequence"/>
</dbReference>
<dbReference type="PANTHER" id="PTHR23257">
    <property type="entry name" value="SERINE-THREONINE PROTEIN KINASE"/>
    <property type="match status" value="1"/>
</dbReference>
<dbReference type="EMBL" id="JALLBG020000179">
    <property type="protein sequence ID" value="KAL3760603.1"/>
    <property type="molecule type" value="Genomic_DNA"/>
</dbReference>
<reference evidence="4 5" key="1">
    <citation type="submission" date="2024-10" db="EMBL/GenBank/DDBJ databases">
        <title>Updated reference genomes for cyclostephanoid diatoms.</title>
        <authorList>
            <person name="Roberts W.R."/>
            <person name="Alverson A.J."/>
        </authorList>
    </citation>
    <scope>NUCLEOTIDE SEQUENCE [LARGE SCALE GENOMIC DNA]</scope>
    <source>
        <strain evidence="4 5">AJA232-27</strain>
    </source>
</reference>
<sequence length="747" mass="86306">MRHRPPRRPSNGINIHSNDDSGFDTSGCGYGDGGVGDDGHLLPYVVNGNGNTNDYYHHHHAKKYQKKRVRRLLDDCIRKTRQFFLTRRRRRRPAAAVQRAIINTGIIIIIATVTILVRTSSKHHDSKSSTLMHHNNHWKPRSSSSSSSNSTKWQTNNTNNHEQSSTSHLKYWWEDLMNIVTMRQNDVRKIHPISIDLGRILWDNNMAIKSTIPFRAFPFRHDTTTTTPATTFGSSTKRLDSNYGTLIYQSIRNQESFARVIPGTADGHDGGIAMGAFDSSSSTMEDESGGSSGSETARSYPQYRHDGTKVSLPKNATIQDLMQYYDDDSVTVLPNSIYANNENENVGETTKEDSNDDRPRACQAPEFTTLYFPTCNNFHELAIDRPYDARSILSARNPRPGHEMDTTYLASGFYRDAWLVEDCSWIWLYPPYSTEAKRQQQHQQQRLLDESTQIRYDVFDEDLATYLIYKGYRSAVLKTYQTRHDFDYDSFQMMRSEAIVMERLTKSPRIMNIYGHCAFSTLVEVVPIEFEQAMVYEEGYQEYEVVEKRNENGIRPFNNFTSSQKLGFALEMAESLAELHGFEDGVIVHDDVQLIQWLRTPDEKLKLGDFNRVTIMKWDLMNNEYCPFNNGLIYGNNRAPEECAAQDLNEKIDLFSLGNNIYAMITGLWMFYEERNDDIVQKKVIAGVHPYVDPRYKERSFVERKLIELMEHCWIYNPDERISIFEAVEFLRKTVKENKEAADENLL</sequence>
<comment type="caution">
    <text evidence="4">The sequence shown here is derived from an EMBL/GenBank/DDBJ whole genome shotgun (WGS) entry which is preliminary data.</text>
</comment>
<dbReference type="SMART" id="SM00220">
    <property type="entry name" value="S_TKc"/>
    <property type="match status" value="1"/>
</dbReference>
<keyword evidence="5" id="KW-1185">Reference proteome</keyword>
<dbReference type="AlphaFoldDB" id="A0ABD3MA09"/>
<evidence type="ECO:0000313" key="5">
    <source>
        <dbReference type="Proteomes" id="UP001530293"/>
    </source>
</evidence>
<keyword evidence="2" id="KW-0472">Membrane</keyword>
<evidence type="ECO:0000256" key="2">
    <source>
        <dbReference type="SAM" id="Phobius"/>
    </source>
</evidence>
<evidence type="ECO:0000259" key="3">
    <source>
        <dbReference type="PROSITE" id="PS50011"/>
    </source>
</evidence>
<proteinExistence type="predicted"/>
<feature type="region of interest" description="Disordered" evidence="1">
    <location>
        <begin position="125"/>
        <end position="164"/>
    </location>
</feature>
<protein>
    <recommendedName>
        <fullName evidence="3">Protein kinase domain-containing protein</fullName>
    </recommendedName>
</protein>
<keyword evidence="2" id="KW-0812">Transmembrane</keyword>
<feature type="domain" description="Protein kinase" evidence="3">
    <location>
        <begin position="403"/>
        <end position="735"/>
    </location>
</feature>
<evidence type="ECO:0000313" key="4">
    <source>
        <dbReference type="EMBL" id="KAL3760603.1"/>
    </source>
</evidence>
<organism evidence="4 5">
    <name type="scientific">Discostella pseudostelligera</name>
    <dbReference type="NCBI Taxonomy" id="259834"/>
    <lineage>
        <taxon>Eukaryota</taxon>
        <taxon>Sar</taxon>
        <taxon>Stramenopiles</taxon>
        <taxon>Ochrophyta</taxon>
        <taxon>Bacillariophyta</taxon>
        <taxon>Coscinodiscophyceae</taxon>
        <taxon>Thalassiosirophycidae</taxon>
        <taxon>Stephanodiscales</taxon>
        <taxon>Stephanodiscaceae</taxon>
        <taxon>Discostella</taxon>
    </lineage>
</organism>
<keyword evidence="2" id="KW-1133">Transmembrane helix</keyword>
<feature type="transmembrane region" description="Helical" evidence="2">
    <location>
        <begin position="96"/>
        <end position="117"/>
    </location>
</feature>
<dbReference type="SUPFAM" id="SSF56112">
    <property type="entry name" value="Protein kinase-like (PK-like)"/>
    <property type="match status" value="1"/>
</dbReference>
<dbReference type="PROSITE" id="PS50011">
    <property type="entry name" value="PROTEIN_KINASE_DOM"/>
    <property type="match status" value="1"/>
</dbReference>
<dbReference type="Pfam" id="PF00069">
    <property type="entry name" value="Pkinase"/>
    <property type="match status" value="1"/>
</dbReference>
<evidence type="ECO:0000256" key="1">
    <source>
        <dbReference type="SAM" id="MobiDB-lite"/>
    </source>
</evidence>
<feature type="compositionally biased region" description="Low complexity" evidence="1">
    <location>
        <begin position="142"/>
        <end position="160"/>
    </location>
</feature>
<dbReference type="InterPro" id="IPR000719">
    <property type="entry name" value="Prot_kinase_dom"/>
</dbReference>
<dbReference type="Gene3D" id="1.10.510.10">
    <property type="entry name" value="Transferase(Phosphotransferase) domain 1"/>
    <property type="match status" value="1"/>
</dbReference>
<dbReference type="InterPro" id="IPR050167">
    <property type="entry name" value="Ser_Thr_protein_kinase"/>
</dbReference>
<feature type="region of interest" description="Disordered" evidence="1">
    <location>
        <begin position="276"/>
        <end position="308"/>
    </location>
</feature>